<evidence type="ECO:0000259" key="1">
    <source>
        <dbReference type="Pfam" id="PF00814"/>
    </source>
</evidence>
<name>A0A433P5B3_9FUNG</name>
<dbReference type="Gene3D" id="3.30.420.40">
    <property type="match status" value="2"/>
</dbReference>
<keyword evidence="3" id="KW-1185">Reference proteome</keyword>
<sequence>MDVSFSGILSHIEAAAKDLLARGECTPEDLCFSLQETLFAMLVETTERAMAHIGSGEVLIVGGVGCECWMDGCKAGTEAGMVVDWEGNLRLQEMMAQMCKQRGGKVFATDERFCIDNGIMIAHAGLLSYRTGYVTPLEKTTCTQRFRTDEMFVAWRD</sequence>
<dbReference type="InterPro" id="IPR000905">
    <property type="entry name" value="Gcp-like_dom"/>
</dbReference>
<proteinExistence type="predicted"/>
<organism evidence="2 3">
    <name type="scientific">Jimgerdemannia flammicorona</name>
    <dbReference type="NCBI Taxonomy" id="994334"/>
    <lineage>
        <taxon>Eukaryota</taxon>
        <taxon>Fungi</taxon>
        <taxon>Fungi incertae sedis</taxon>
        <taxon>Mucoromycota</taxon>
        <taxon>Mucoromycotina</taxon>
        <taxon>Endogonomycetes</taxon>
        <taxon>Endogonales</taxon>
        <taxon>Endogonaceae</taxon>
        <taxon>Jimgerdemannia</taxon>
    </lineage>
</organism>
<dbReference type="AlphaFoldDB" id="A0A433P5B3"/>
<accession>A0A433P5B3</accession>
<gene>
    <name evidence="2" type="ORF">BC938DRAFT_478490</name>
</gene>
<dbReference type="GO" id="GO:0005737">
    <property type="term" value="C:cytoplasm"/>
    <property type="evidence" value="ECO:0007669"/>
    <property type="project" value="TreeGrafter"/>
</dbReference>
<dbReference type="PANTHER" id="PTHR11735">
    <property type="entry name" value="TRNA N6-ADENOSINE THREONYLCARBAMOYLTRANSFERASE"/>
    <property type="match status" value="1"/>
</dbReference>
<dbReference type="Proteomes" id="UP000274822">
    <property type="component" value="Unassembled WGS sequence"/>
</dbReference>
<reference evidence="2 3" key="1">
    <citation type="journal article" date="2018" name="New Phytol.">
        <title>Phylogenomics of Endogonaceae and evolution of mycorrhizas within Mucoromycota.</title>
        <authorList>
            <person name="Chang Y."/>
            <person name="Desiro A."/>
            <person name="Na H."/>
            <person name="Sandor L."/>
            <person name="Lipzen A."/>
            <person name="Clum A."/>
            <person name="Barry K."/>
            <person name="Grigoriev I.V."/>
            <person name="Martin F.M."/>
            <person name="Stajich J.E."/>
            <person name="Smith M.E."/>
            <person name="Bonito G."/>
            <person name="Spatafora J.W."/>
        </authorList>
    </citation>
    <scope>NUCLEOTIDE SEQUENCE [LARGE SCALE GENOMIC DNA]</scope>
    <source>
        <strain evidence="2 3">AD002</strain>
    </source>
</reference>
<comment type="caution">
    <text evidence="2">The sequence shown here is derived from an EMBL/GenBank/DDBJ whole genome shotgun (WGS) entry which is preliminary data.</text>
</comment>
<dbReference type="GO" id="GO:0000408">
    <property type="term" value="C:EKC/KEOPS complex"/>
    <property type="evidence" value="ECO:0007669"/>
    <property type="project" value="TreeGrafter"/>
</dbReference>
<dbReference type="Pfam" id="PF00814">
    <property type="entry name" value="TsaD"/>
    <property type="match status" value="1"/>
</dbReference>
<evidence type="ECO:0000313" key="3">
    <source>
        <dbReference type="Proteomes" id="UP000274822"/>
    </source>
</evidence>
<dbReference type="EMBL" id="RBNJ01033031">
    <property type="protein sequence ID" value="RUS12731.1"/>
    <property type="molecule type" value="Genomic_DNA"/>
</dbReference>
<feature type="domain" description="Gcp-like" evidence="1">
    <location>
        <begin position="1"/>
        <end position="122"/>
    </location>
</feature>
<evidence type="ECO:0000313" key="2">
    <source>
        <dbReference type="EMBL" id="RUS12731.1"/>
    </source>
</evidence>
<protein>
    <submittedName>
        <fullName evidence="2">O-sialoglyco protein endopeptidase, isoform CRA_a</fullName>
    </submittedName>
</protein>
<feature type="non-terminal residue" evidence="2">
    <location>
        <position position="157"/>
    </location>
</feature>
<dbReference type="PANTHER" id="PTHR11735:SF14">
    <property type="entry name" value="TRNA N6-ADENOSINE THREONYLCARBAMOYLTRANSFERASE"/>
    <property type="match status" value="1"/>
</dbReference>